<dbReference type="OrthoDB" id="8858469at2759"/>
<dbReference type="KEGG" id="sasa:106586770"/>
<dbReference type="Proteomes" id="UP001652741">
    <property type="component" value="Chromosome ssa25"/>
</dbReference>
<evidence type="ECO:0000256" key="1">
    <source>
        <dbReference type="SAM" id="SignalP"/>
    </source>
</evidence>
<dbReference type="AlphaFoldDB" id="A0A1S3PQ93"/>
<feature type="signal peptide" evidence="1">
    <location>
        <begin position="1"/>
        <end position="23"/>
    </location>
</feature>
<evidence type="ECO:0000313" key="3">
    <source>
        <dbReference type="RefSeq" id="XP_014029852.1"/>
    </source>
</evidence>
<accession>A0A1S3PQ93</accession>
<keyword evidence="2" id="KW-1185">Reference proteome</keyword>
<sequence>MHRLRVSMLVCFILLGFLSFTGAEETETATKEGKGREKREMPNWALWSSDFTGWLQELTAQAGYDRIQDLARTYWAHFPIASYLGYDSPDQDTEESKGVPE</sequence>
<reference evidence="3" key="1">
    <citation type="submission" date="2025-08" db="UniProtKB">
        <authorList>
            <consortium name="RefSeq"/>
        </authorList>
    </citation>
    <scope>IDENTIFICATION</scope>
</reference>
<dbReference type="STRING" id="8030.ENSSSAP00000080681"/>
<feature type="chain" id="PRO_5010262814" evidence="1">
    <location>
        <begin position="24"/>
        <end position="101"/>
    </location>
</feature>
<protein>
    <submittedName>
        <fullName evidence="3">Otospiralin</fullName>
    </submittedName>
</protein>
<dbReference type="GeneID" id="106586770"/>
<gene>
    <name evidence="3" type="primary">LOC106586770</name>
</gene>
<name>A0A1S3PQ93_SALSA</name>
<organism evidence="2 3">
    <name type="scientific">Salmo salar</name>
    <name type="common">Atlantic salmon</name>
    <dbReference type="NCBI Taxonomy" id="8030"/>
    <lineage>
        <taxon>Eukaryota</taxon>
        <taxon>Metazoa</taxon>
        <taxon>Chordata</taxon>
        <taxon>Craniata</taxon>
        <taxon>Vertebrata</taxon>
        <taxon>Euteleostomi</taxon>
        <taxon>Actinopterygii</taxon>
        <taxon>Neopterygii</taxon>
        <taxon>Teleostei</taxon>
        <taxon>Protacanthopterygii</taxon>
        <taxon>Salmoniformes</taxon>
        <taxon>Salmonidae</taxon>
        <taxon>Salmoninae</taxon>
        <taxon>Salmo</taxon>
    </lineage>
</organism>
<dbReference type="PaxDb" id="8030-ENSSSAP00000080681"/>
<evidence type="ECO:0000313" key="2">
    <source>
        <dbReference type="Proteomes" id="UP001652741"/>
    </source>
</evidence>
<dbReference type="PANTHER" id="PTHR35073:SF1">
    <property type="entry name" value="OTOSPIRALIN"/>
    <property type="match status" value="1"/>
</dbReference>
<dbReference type="Pfam" id="PF15182">
    <property type="entry name" value="OTOS"/>
    <property type="match status" value="1"/>
</dbReference>
<proteinExistence type="predicted"/>
<dbReference type="RefSeq" id="XP_014029852.1">
    <property type="nucleotide sequence ID" value="XM_014174377.2"/>
</dbReference>
<keyword evidence="1" id="KW-0732">Signal</keyword>
<dbReference type="InterPro" id="IPR028224">
    <property type="entry name" value="Otospiralin"/>
</dbReference>
<dbReference type="PANTHER" id="PTHR35073">
    <property type="entry name" value="OTOSPIRALIN"/>
    <property type="match status" value="1"/>
</dbReference>
<dbReference type="GO" id="GO:0007605">
    <property type="term" value="P:sensory perception of sound"/>
    <property type="evidence" value="ECO:0007669"/>
    <property type="project" value="InterPro"/>
</dbReference>